<dbReference type="GO" id="GO:0005634">
    <property type="term" value="C:nucleus"/>
    <property type="evidence" value="ECO:0007669"/>
    <property type="project" value="TreeGrafter"/>
</dbReference>
<evidence type="ECO:0000313" key="6">
    <source>
        <dbReference type="EMBL" id="ELR21389.1"/>
    </source>
</evidence>
<dbReference type="GO" id="GO:0003677">
    <property type="term" value="F:DNA binding"/>
    <property type="evidence" value="ECO:0007669"/>
    <property type="project" value="UniProtKB-KW"/>
</dbReference>
<evidence type="ECO:0000313" key="7">
    <source>
        <dbReference type="Proteomes" id="UP000011083"/>
    </source>
</evidence>
<dbReference type="VEuPathDB" id="AmoebaDB:ACA1_183230"/>
<keyword evidence="3" id="KW-0804">Transcription</keyword>
<dbReference type="PROSITE" id="PS50943">
    <property type="entry name" value="HTH_CROC1"/>
    <property type="match status" value="1"/>
</dbReference>
<dbReference type="GeneID" id="14922281"/>
<dbReference type="OMA" id="GKNKSCK"/>
<keyword evidence="7" id="KW-1185">Reference proteome</keyword>
<dbReference type="SUPFAM" id="SSF47413">
    <property type="entry name" value="lambda repressor-like DNA-binding domains"/>
    <property type="match status" value="1"/>
</dbReference>
<reference evidence="6 7" key="1">
    <citation type="journal article" date="2013" name="Genome Biol.">
        <title>Genome of Acanthamoeba castellanii highlights extensive lateral gene transfer and early evolution of tyrosine kinase signaling.</title>
        <authorList>
            <person name="Clarke M."/>
            <person name="Lohan A.J."/>
            <person name="Liu B."/>
            <person name="Lagkouvardos I."/>
            <person name="Roy S."/>
            <person name="Zafar N."/>
            <person name="Bertelli C."/>
            <person name="Schilde C."/>
            <person name="Kianianmomeni A."/>
            <person name="Burglin T.R."/>
            <person name="Frech C."/>
            <person name="Turcotte B."/>
            <person name="Kopec K.O."/>
            <person name="Synnott J.M."/>
            <person name="Choo C."/>
            <person name="Paponov I."/>
            <person name="Finkler A."/>
            <person name="Soon Heng Tan C."/>
            <person name="Hutchins A.P."/>
            <person name="Weinmeier T."/>
            <person name="Rattei T."/>
            <person name="Chu J.S."/>
            <person name="Gimenez G."/>
            <person name="Irimia M."/>
            <person name="Rigden D.J."/>
            <person name="Fitzpatrick D.A."/>
            <person name="Lorenzo-Morales J."/>
            <person name="Bateman A."/>
            <person name="Chiu C.H."/>
            <person name="Tang P."/>
            <person name="Hegemann P."/>
            <person name="Fromm H."/>
            <person name="Raoult D."/>
            <person name="Greub G."/>
            <person name="Miranda-Saavedra D."/>
            <person name="Chen N."/>
            <person name="Nash P."/>
            <person name="Ginger M.L."/>
            <person name="Horn M."/>
            <person name="Schaap P."/>
            <person name="Caler L."/>
            <person name="Loftus B."/>
        </authorList>
    </citation>
    <scope>NUCLEOTIDE SEQUENCE [LARGE SCALE GENOMIC DNA]</scope>
    <source>
        <strain evidence="6 7">Neff</strain>
    </source>
</reference>
<dbReference type="AlphaFoldDB" id="L8H776"/>
<protein>
    <recommendedName>
        <fullName evidence="5">HTH cro/C1-type domain-containing protein</fullName>
    </recommendedName>
</protein>
<name>L8H776_ACACF</name>
<dbReference type="InterPro" id="IPR001387">
    <property type="entry name" value="Cro/C1-type_HTH"/>
</dbReference>
<dbReference type="STRING" id="1257118.L8H776"/>
<feature type="domain" description="HTH cro/C1-type" evidence="5">
    <location>
        <begin position="83"/>
        <end position="141"/>
    </location>
</feature>
<dbReference type="InterPro" id="IPR013729">
    <property type="entry name" value="MBF1_N"/>
</dbReference>
<feature type="region of interest" description="Disordered" evidence="4">
    <location>
        <begin position="14"/>
        <end position="56"/>
    </location>
</feature>
<dbReference type="InterPro" id="IPR010982">
    <property type="entry name" value="Lambda_DNA-bd_dom_sf"/>
</dbReference>
<evidence type="ECO:0000256" key="2">
    <source>
        <dbReference type="ARBA" id="ARBA00023125"/>
    </source>
</evidence>
<dbReference type="OrthoDB" id="10253401at2759"/>
<organism evidence="6 7">
    <name type="scientific">Acanthamoeba castellanii (strain ATCC 30010 / Neff)</name>
    <dbReference type="NCBI Taxonomy" id="1257118"/>
    <lineage>
        <taxon>Eukaryota</taxon>
        <taxon>Amoebozoa</taxon>
        <taxon>Discosea</taxon>
        <taxon>Longamoebia</taxon>
        <taxon>Centramoebida</taxon>
        <taxon>Acanthamoebidae</taxon>
        <taxon>Acanthamoeba</taxon>
    </lineage>
</organism>
<dbReference type="PANTHER" id="PTHR10245:SF15">
    <property type="entry name" value="ENDOTHELIAL DIFFERENTIATION-RELATED FACTOR 1"/>
    <property type="match status" value="1"/>
</dbReference>
<sequence>MSQDWNEIVFRKKAPSAKDAKAVTNAQRTGAAIETSKKAATNKPTTTTGNPARRLESDIIKGIDEEPDKLTPKTVGPQVGRAIQAARVAKGLTQAQLAQRINQKATVVNELEQGKALFNNQMLGQLERQLGVKLRGDKALIGTPLEAKTFKGGAK</sequence>
<gene>
    <name evidence="6" type="ORF">ACA1_183230</name>
</gene>
<dbReference type="RefSeq" id="XP_004345933.1">
    <property type="nucleotide sequence ID" value="XM_004345883.1"/>
</dbReference>
<dbReference type="Gene3D" id="1.10.260.40">
    <property type="entry name" value="lambda repressor-like DNA-binding domains"/>
    <property type="match status" value="1"/>
</dbReference>
<evidence type="ECO:0000256" key="3">
    <source>
        <dbReference type="ARBA" id="ARBA00023163"/>
    </source>
</evidence>
<accession>L8H776</accession>
<feature type="compositionally biased region" description="Low complexity" evidence="4">
    <location>
        <begin position="38"/>
        <end position="52"/>
    </location>
</feature>
<evidence type="ECO:0000256" key="1">
    <source>
        <dbReference type="ARBA" id="ARBA00023015"/>
    </source>
</evidence>
<dbReference type="CDD" id="cd00093">
    <property type="entry name" value="HTH_XRE"/>
    <property type="match status" value="1"/>
</dbReference>
<keyword evidence="1" id="KW-0805">Transcription regulation</keyword>
<evidence type="ECO:0000259" key="5">
    <source>
        <dbReference type="PROSITE" id="PS50943"/>
    </source>
</evidence>
<evidence type="ECO:0000256" key="4">
    <source>
        <dbReference type="SAM" id="MobiDB-lite"/>
    </source>
</evidence>
<dbReference type="Pfam" id="PF08523">
    <property type="entry name" value="MBF1"/>
    <property type="match status" value="1"/>
</dbReference>
<dbReference type="PANTHER" id="PTHR10245">
    <property type="entry name" value="ENDOTHELIAL DIFFERENTIATION-RELATED FACTOR 1 MULTIPROTEIN BRIDGING FACTOR 1"/>
    <property type="match status" value="1"/>
</dbReference>
<dbReference type="KEGG" id="acan:ACA1_183230"/>
<keyword evidence="2" id="KW-0238">DNA-binding</keyword>
<dbReference type="Pfam" id="PF01381">
    <property type="entry name" value="HTH_3"/>
    <property type="match status" value="1"/>
</dbReference>
<dbReference type="SMART" id="SM00530">
    <property type="entry name" value="HTH_XRE"/>
    <property type="match status" value="1"/>
</dbReference>
<proteinExistence type="predicted"/>
<dbReference type="Proteomes" id="UP000011083">
    <property type="component" value="Unassembled WGS sequence"/>
</dbReference>
<dbReference type="EMBL" id="KB007904">
    <property type="protein sequence ID" value="ELR21389.1"/>
    <property type="molecule type" value="Genomic_DNA"/>
</dbReference>